<accession>A0A7C4RSP4</accession>
<reference evidence="2" key="1">
    <citation type="journal article" date="2020" name="mSystems">
        <title>Genome- and Community-Level Interaction Insights into Carbon Utilization and Element Cycling Functions of Hydrothermarchaeota in Hydrothermal Sediment.</title>
        <authorList>
            <person name="Zhou Z."/>
            <person name="Liu Y."/>
            <person name="Xu W."/>
            <person name="Pan J."/>
            <person name="Luo Z.H."/>
            <person name="Li M."/>
        </authorList>
    </citation>
    <scope>NUCLEOTIDE SEQUENCE [LARGE SCALE GENOMIC DNA]</scope>
    <source>
        <strain evidence="2">SpSt-477</strain>
    </source>
</reference>
<feature type="region of interest" description="Disordered" evidence="1">
    <location>
        <begin position="45"/>
        <end position="69"/>
    </location>
</feature>
<organism evidence="2">
    <name type="scientific">Desulfatirhabdium butyrativorans</name>
    <dbReference type="NCBI Taxonomy" id="340467"/>
    <lineage>
        <taxon>Bacteria</taxon>
        <taxon>Pseudomonadati</taxon>
        <taxon>Thermodesulfobacteriota</taxon>
        <taxon>Desulfobacteria</taxon>
        <taxon>Desulfobacterales</taxon>
        <taxon>Desulfatirhabdiaceae</taxon>
        <taxon>Desulfatirhabdium</taxon>
    </lineage>
</organism>
<gene>
    <name evidence="2" type="ORF">ENS29_05620</name>
</gene>
<feature type="compositionally biased region" description="Basic and acidic residues" evidence="1">
    <location>
        <begin position="45"/>
        <end position="60"/>
    </location>
</feature>
<evidence type="ECO:0000256" key="1">
    <source>
        <dbReference type="SAM" id="MobiDB-lite"/>
    </source>
</evidence>
<sequence>MTAPQIARLREEELKKEGALVDYLNEYEEFEGTQNFLNALQNYPNRDRQHPANRAADAHHRVSCPVHPM</sequence>
<protein>
    <submittedName>
        <fullName evidence="2">Uncharacterized protein</fullName>
    </submittedName>
</protein>
<proteinExistence type="predicted"/>
<evidence type="ECO:0000313" key="2">
    <source>
        <dbReference type="EMBL" id="HGU32318.1"/>
    </source>
</evidence>
<comment type="caution">
    <text evidence="2">The sequence shown here is derived from an EMBL/GenBank/DDBJ whole genome shotgun (WGS) entry which is preliminary data.</text>
</comment>
<dbReference type="AlphaFoldDB" id="A0A7C4RSP4"/>
<dbReference type="EMBL" id="DSUH01000128">
    <property type="protein sequence ID" value="HGU32318.1"/>
    <property type="molecule type" value="Genomic_DNA"/>
</dbReference>
<name>A0A7C4RSP4_9BACT</name>